<gene>
    <name evidence="1" type="ORF">DSO57_1009905</name>
</gene>
<evidence type="ECO:0000313" key="1">
    <source>
        <dbReference type="EMBL" id="KAJ9081914.1"/>
    </source>
</evidence>
<evidence type="ECO:0000313" key="2">
    <source>
        <dbReference type="Proteomes" id="UP001165960"/>
    </source>
</evidence>
<proteinExistence type="predicted"/>
<name>A0ACC2U544_9FUNG</name>
<dbReference type="EMBL" id="QTSX02001452">
    <property type="protein sequence ID" value="KAJ9081914.1"/>
    <property type="molecule type" value="Genomic_DNA"/>
</dbReference>
<reference evidence="1" key="1">
    <citation type="submission" date="2022-04" db="EMBL/GenBank/DDBJ databases">
        <title>Genome of the entomopathogenic fungus Entomophthora muscae.</title>
        <authorList>
            <person name="Elya C."/>
            <person name="Lovett B.R."/>
            <person name="Lee E."/>
            <person name="Macias A.M."/>
            <person name="Hajek A.E."/>
            <person name="De Bivort B.L."/>
            <person name="Kasson M.T."/>
            <person name="De Fine Licht H.H."/>
            <person name="Stajich J.E."/>
        </authorList>
    </citation>
    <scope>NUCLEOTIDE SEQUENCE</scope>
    <source>
        <strain evidence="1">Berkeley</strain>
    </source>
</reference>
<accession>A0ACC2U544</accession>
<organism evidence="1 2">
    <name type="scientific">Entomophthora muscae</name>
    <dbReference type="NCBI Taxonomy" id="34485"/>
    <lineage>
        <taxon>Eukaryota</taxon>
        <taxon>Fungi</taxon>
        <taxon>Fungi incertae sedis</taxon>
        <taxon>Zoopagomycota</taxon>
        <taxon>Entomophthoromycotina</taxon>
        <taxon>Entomophthoromycetes</taxon>
        <taxon>Entomophthorales</taxon>
        <taxon>Entomophthoraceae</taxon>
        <taxon>Entomophthora</taxon>
    </lineage>
</organism>
<sequence length="154" mass="17520">MSDFKDDEKWNQWIFSISQVEKESLVEKIVVPPFSPPEPLPPENTGTNPLGSSFIPLLALPHCKKDSKAELLHPDEMQEPQYLLLPSVALVSSFTNELYNRLLVDQSLWGKEPTKIQNFLNKLSVDTRLKIVNSLSFTRITGCHMYAPHSEQTL</sequence>
<comment type="caution">
    <text evidence="1">The sequence shown here is derived from an EMBL/GenBank/DDBJ whole genome shotgun (WGS) entry which is preliminary data.</text>
</comment>
<keyword evidence="2" id="KW-1185">Reference proteome</keyword>
<dbReference type="Proteomes" id="UP001165960">
    <property type="component" value="Unassembled WGS sequence"/>
</dbReference>
<protein>
    <submittedName>
        <fullName evidence="1">Uncharacterized protein</fullName>
    </submittedName>
</protein>